<evidence type="ECO:0000313" key="4">
    <source>
        <dbReference type="Proteomes" id="UP000321764"/>
    </source>
</evidence>
<gene>
    <name evidence="3" type="ORF">FME95_00045</name>
</gene>
<protein>
    <submittedName>
        <fullName evidence="3">Porin</fullName>
    </submittedName>
</protein>
<comment type="caution">
    <text evidence="3">The sequence shown here is derived from an EMBL/GenBank/DDBJ whole genome shotgun (WGS) entry which is preliminary data.</text>
</comment>
<feature type="signal peptide" evidence="1">
    <location>
        <begin position="1"/>
        <end position="22"/>
    </location>
</feature>
<feature type="chain" id="PRO_5022774570" evidence="1">
    <location>
        <begin position="23"/>
        <end position="303"/>
    </location>
</feature>
<evidence type="ECO:0000313" key="3">
    <source>
        <dbReference type="EMBL" id="TXR53009.1"/>
    </source>
</evidence>
<dbReference type="SUPFAM" id="SSF56935">
    <property type="entry name" value="Porins"/>
    <property type="match status" value="1"/>
</dbReference>
<dbReference type="Gene3D" id="2.40.160.10">
    <property type="entry name" value="Porin"/>
    <property type="match status" value="1"/>
</dbReference>
<dbReference type="Proteomes" id="UP000321764">
    <property type="component" value="Unassembled WGS sequence"/>
</dbReference>
<dbReference type="GO" id="GO:0015288">
    <property type="term" value="F:porin activity"/>
    <property type="evidence" value="ECO:0007669"/>
    <property type="project" value="InterPro"/>
</dbReference>
<organism evidence="3 4">
    <name type="scientific">Reinekea thalattae</name>
    <dbReference type="NCBI Taxonomy" id="2593301"/>
    <lineage>
        <taxon>Bacteria</taxon>
        <taxon>Pseudomonadati</taxon>
        <taxon>Pseudomonadota</taxon>
        <taxon>Gammaproteobacteria</taxon>
        <taxon>Oceanospirillales</taxon>
        <taxon>Saccharospirillaceae</taxon>
        <taxon>Reinekea</taxon>
    </lineage>
</organism>
<dbReference type="OrthoDB" id="6213950at2"/>
<dbReference type="GO" id="GO:0016020">
    <property type="term" value="C:membrane"/>
    <property type="evidence" value="ECO:0007669"/>
    <property type="project" value="InterPro"/>
</dbReference>
<dbReference type="InterPro" id="IPR023614">
    <property type="entry name" value="Porin_dom_sf"/>
</dbReference>
<dbReference type="AlphaFoldDB" id="A0A5C8Z6S4"/>
<dbReference type="RefSeq" id="WP_147711796.1">
    <property type="nucleotide sequence ID" value="NZ_VKAD01000001.1"/>
</dbReference>
<name>A0A5C8Z6S4_9GAMM</name>
<dbReference type="EMBL" id="VKAD01000001">
    <property type="protein sequence ID" value="TXR53009.1"/>
    <property type="molecule type" value="Genomic_DNA"/>
</dbReference>
<keyword evidence="4" id="KW-1185">Reference proteome</keyword>
<reference evidence="3 4" key="1">
    <citation type="submission" date="2019-07" db="EMBL/GenBank/DDBJ databases">
        <title>Reinekea sp. strain SSH23 genome sequencing and assembly.</title>
        <authorList>
            <person name="Kim I."/>
        </authorList>
    </citation>
    <scope>NUCLEOTIDE SEQUENCE [LARGE SCALE GENOMIC DNA]</scope>
    <source>
        <strain evidence="3 4">SSH23</strain>
    </source>
</reference>
<dbReference type="Pfam" id="PF13609">
    <property type="entry name" value="Porin_4"/>
    <property type="match status" value="1"/>
</dbReference>
<proteinExistence type="predicted"/>
<dbReference type="InterPro" id="IPR033900">
    <property type="entry name" value="Gram_neg_porin_domain"/>
</dbReference>
<evidence type="ECO:0000256" key="1">
    <source>
        <dbReference type="SAM" id="SignalP"/>
    </source>
</evidence>
<evidence type="ECO:0000259" key="2">
    <source>
        <dbReference type="Pfam" id="PF13609"/>
    </source>
</evidence>
<keyword evidence="1" id="KW-0732">Signal</keyword>
<sequence length="303" mass="32147">MKKLALSVAVSSIALAAVAAQAGTVYEKDGLSLDISGQIAFEAVSNTSTDVNAFKTDDLNLFIEPSLALESGTVFGYFDIEAASPTEFNTIDEDSGDTVETSANLLQLDDEYYLGYQTGALTVKFGNVYAASDDFWFTNELDSDVAIQIPDNISDETLKVSYAADAFTVIGSYDFSDAEDATAYAVFASYDVAGATIAGTYESIEDAETAYGVAVAYSMDAIGVAAQYSAETEGETSGIDLTASYSISSELSVAGGYGMADEVNTYYVNTWYDLGALDFYGEVYGNDADDSEIGYVFGVDLDF</sequence>
<accession>A0A5C8Z6S4</accession>
<feature type="domain" description="Porin" evidence="2">
    <location>
        <begin position="9"/>
        <end position="290"/>
    </location>
</feature>